<reference evidence="2 3" key="1">
    <citation type="submission" date="2019-04" db="EMBL/GenBank/DDBJ databases">
        <authorList>
            <consortium name="DOE Joint Genome Institute"/>
            <person name="Mondo S."/>
            <person name="Kjaerbolling I."/>
            <person name="Vesth T."/>
            <person name="Frisvad J.C."/>
            <person name="Nybo J.L."/>
            <person name="Theobald S."/>
            <person name="Kildgaard S."/>
            <person name="Isbrandt T."/>
            <person name="Kuo A."/>
            <person name="Sato A."/>
            <person name="Lyhne E.K."/>
            <person name="Kogle M.E."/>
            <person name="Wiebenga A."/>
            <person name="Kun R.S."/>
            <person name="Lubbers R.J."/>
            <person name="Makela M.R."/>
            <person name="Barry K."/>
            <person name="Chovatia M."/>
            <person name="Clum A."/>
            <person name="Daum C."/>
            <person name="Haridas S."/>
            <person name="He G."/>
            <person name="LaButti K."/>
            <person name="Lipzen A."/>
            <person name="Riley R."/>
            <person name="Salamov A."/>
            <person name="Simmons B.A."/>
            <person name="Magnuson J.K."/>
            <person name="Henrissat B."/>
            <person name="Mortensen U.H."/>
            <person name="Larsen T.O."/>
            <person name="Devries R.P."/>
            <person name="Grigoriev I.V."/>
            <person name="Machida M."/>
            <person name="Baker S.E."/>
            <person name="Andersen M.R."/>
            <person name="Cantor M.N."/>
            <person name="Hua S.X."/>
        </authorList>
    </citation>
    <scope>NUCLEOTIDE SEQUENCE [LARGE SCALE GENOMIC DNA]</scope>
    <source>
        <strain evidence="2 3">CBS 117616</strain>
    </source>
</reference>
<keyword evidence="1" id="KW-1133">Transmembrane helix</keyword>
<evidence type="ECO:0000313" key="3">
    <source>
        <dbReference type="Proteomes" id="UP000325395"/>
    </source>
</evidence>
<sequence length="59" mass="6649">MLPDLQVHCLSDCVAILPCISFSCLAFLLCYFVSQFCFTRTASVYRVTLCCSILCQLNM</sequence>
<dbReference type="EMBL" id="ML735687">
    <property type="protein sequence ID" value="KAE8423739.1"/>
    <property type="molecule type" value="Genomic_DNA"/>
</dbReference>
<keyword evidence="3" id="KW-1185">Reference proteome</keyword>
<dbReference type="Proteomes" id="UP000325395">
    <property type="component" value="Unassembled WGS sequence"/>
</dbReference>
<feature type="transmembrane region" description="Helical" evidence="1">
    <location>
        <begin position="15"/>
        <end position="33"/>
    </location>
</feature>
<organism evidence="2 3">
    <name type="scientific">Aspergillus pseudocaelatus</name>
    <dbReference type="NCBI Taxonomy" id="1825620"/>
    <lineage>
        <taxon>Eukaryota</taxon>
        <taxon>Fungi</taxon>
        <taxon>Dikarya</taxon>
        <taxon>Ascomycota</taxon>
        <taxon>Pezizomycotina</taxon>
        <taxon>Eurotiomycetes</taxon>
        <taxon>Eurotiomycetidae</taxon>
        <taxon>Eurotiales</taxon>
        <taxon>Aspergillaceae</taxon>
        <taxon>Aspergillus</taxon>
        <taxon>Aspergillus subgen. Circumdati</taxon>
    </lineage>
</organism>
<accession>A0ABQ6X324</accession>
<protein>
    <submittedName>
        <fullName evidence="2">Uncharacterized protein</fullName>
    </submittedName>
</protein>
<keyword evidence="1" id="KW-0812">Transmembrane</keyword>
<keyword evidence="1" id="KW-0472">Membrane</keyword>
<name>A0ABQ6X324_9EURO</name>
<gene>
    <name evidence="2" type="ORF">BDV36DRAFT_176</name>
</gene>
<proteinExistence type="predicted"/>
<evidence type="ECO:0000256" key="1">
    <source>
        <dbReference type="SAM" id="Phobius"/>
    </source>
</evidence>
<evidence type="ECO:0000313" key="2">
    <source>
        <dbReference type="EMBL" id="KAE8423739.1"/>
    </source>
</evidence>